<protein>
    <submittedName>
        <fullName evidence="1">Uncharacterized protein</fullName>
    </submittedName>
</protein>
<name>A0ABT1I8T8_9PSEU</name>
<dbReference type="RefSeq" id="WP_253886025.1">
    <property type="nucleotide sequence ID" value="NZ_BAAAVB010000016.1"/>
</dbReference>
<reference evidence="1 2" key="1">
    <citation type="submission" date="2022-06" db="EMBL/GenBank/DDBJ databases">
        <title>Genomic Encyclopedia of Archaeal and Bacterial Type Strains, Phase II (KMG-II): from individual species to whole genera.</title>
        <authorList>
            <person name="Goeker M."/>
        </authorList>
    </citation>
    <scope>NUCLEOTIDE SEQUENCE [LARGE SCALE GENOMIC DNA]</scope>
    <source>
        <strain evidence="1 2">DSM 44255</strain>
    </source>
</reference>
<comment type="caution">
    <text evidence="1">The sequence shown here is derived from an EMBL/GenBank/DDBJ whole genome shotgun (WGS) entry which is preliminary data.</text>
</comment>
<keyword evidence="2" id="KW-1185">Reference proteome</keyword>
<evidence type="ECO:0000313" key="2">
    <source>
        <dbReference type="Proteomes" id="UP001205185"/>
    </source>
</evidence>
<accession>A0ABT1I8T8</accession>
<dbReference type="Proteomes" id="UP001205185">
    <property type="component" value="Unassembled WGS sequence"/>
</dbReference>
<gene>
    <name evidence="1" type="ORF">LV75_001490</name>
</gene>
<sequence length="81" mass="8945">MRENVYDVTADCIAGSDYPRPVSDPVIVDRADAAEALLRFFLANADANDHDANDHLVEQLCRRLRESPPVPAPLVPLVECD</sequence>
<organism evidence="1 2">
    <name type="scientific">Actinokineospora diospyrosa</name>
    <dbReference type="NCBI Taxonomy" id="103728"/>
    <lineage>
        <taxon>Bacteria</taxon>
        <taxon>Bacillati</taxon>
        <taxon>Actinomycetota</taxon>
        <taxon>Actinomycetes</taxon>
        <taxon>Pseudonocardiales</taxon>
        <taxon>Pseudonocardiaceae</taxon>
        <taxon>Actinokineospora</taxon>
    </lineage>
</organism>
<proteinExistence type="predicted"/>
<dbReference type="EMBL" id="JAMTCO010000004">
    <property type="protein sequence ID" value="MCP2269002.1"/>
    <property type="molecule type" value="Genomic_DNA"/>
</dbReference>
<evidence type="ECO:0000313" key="1">
    <source>
        <dbReference type="EMBL" id="MCP2269002.1"/>
    </source>
</evidence>